<dbReference type="GO" id="GO:0000287">
    <property type="term" value="F:magnesium ion binding"/>
    <property type="evidence" value="ECO:0007669"/>
    <property type="project" value="TreeGrafter"/>
</dbReference>
<dbReference type="Gene3D" id="3.40.50.1000">
    <property type="entry name" value="HAD superfamily/HAD-like"/>
    <property type="match status" value="1"/>
</dbReference>
<dbReference type="InterPro" id="IPR000150">
    <property type="entry name" value="Cof"/>
</dbReference>
<gene>
    <name evidence="1" type="ORF">Hs30E_16130</name>
</gene>
<protein>
    <submittedName>
        <fullName evidence="1">Haloacid dehalogenase</fullName>
    </submittedName>
</protein>
<dbReference type="PANTHER" id="PTHR10000">
    <property type="entry name" value="PHOSPHOSERINE PHOSPHATASE"/>
    <property type="match status" value="1"/>
</dbReference>
<dbReference type="Pfam" id="PF08282">
    <property type="entry name" value="Hydrolase_3"/>
    <property type="match status" value="1"/>
</dbReference>
<dbReference type="PANTHER" id="PTHR10000:SF8">
    <property type="entry name" value="HAD SUPERFAMILY HYDROLASE-LIKE, TYPE 3"/>
    <property type="match status" value="1"/>
</dbReference>
<dbReference type="InterPro" id="IPR023214">
    <property type="entry name" value="HAD_sf"/>
</dbReference>
<evidence type="ECO:0000313" key="2">
    <source>
        <dbReference type="Proteomes" id="UP000480303"/>
    </source>
</evidence>
<dbReference type="Proteomes" id="UP000480303">
    <property type="component" value="Unassembled WGS sequence"/>
</dbReference>
<dbReference type="GO" id="GO:0005829">
    <property type="term" value="C:cytosol"/>
    <property type="evidence" value="ECO:0007669"/>
    <property type="project" value="TreeGrafter"/>
</dbReference>
<organism evidence="1 2">
    <name type="scientific">Pseudolactococcus hodotermopsidis</name>
    <dbReference type="NCBI Taxonomy" id="2709157"/>
    <lineage>
        <taxon>Bacteria</taxon>
        <taxon>Bacillati</taxon>
        <taxon>Bacillota</taxon>
        <taxon>Bacilli</taxon>
        <taxon>Lactobacillales</taxon>
        <taxon>Streptococcaceae</taxon>
        <taxon>Pseudolactococcus</taxon>
    </lineage>
</organism>
<name>A0A6A0BCG7_9LACT</name>
<dbReference type="RefSeq" id="WP_172209501.1">
    <property type="nucleotide sequence ID" value="NZ_BLLI01000054.1"/>
</dbReference>
<evidence type="ECO:0000313" key="1">
    <source>
        <dbReference type="EMBL" id="GFH43062.1"/>
    </source>
</evidence>
<dbReference type="NCBIfam" id="TIGR01484">
    <property type="entry name" value="HAD-SF-IIB"/>
    <property type="match status" value="1"/>
</dbReference>
<reference evidence="1 2" key="1">
    <citation type="submission" date="2020-02" db="EMBL/GenBank/DDBJ databases">
        <title>Draft genome sequence of Lactococcus sp. Hs30E4-3.</title>
        <authorList>
            <person name="Noda S."/>
            <person name="Yuki M."/>
            <person name="Ohkuma M."/>
        </authorList>
    </citation>
    <scope>NUCLEOTIDE SEQUENCE [LARGE SCALE GENOMIC DNA]</scope>
    <source>
        <strain evidence="1 2">Hs30E4-3</strain>
    </source>
</reference>
<dbReference type="AlphaFoldDB" id="A0A6A0BCG7"/>
<keyword evidence="2" id="KW-1185">Reference proteome</keyword>
<dbReference type="EMBL" id="BLLI01000054">
    <property type="protein sequence ID" value="GFH43062.1"/>
    <property type="molecule type" value="Genomic_DNA"/>
</dbReference>
<dbReference type="GO" id="GO:0016791">
    <property type="term" value="F:phosphatase activity"/>
    <property type="evidence" value="ECO:0007669"/>
    <property type="project" value="TreeGrafter"/>
</dbReference>
<dbReference type="Gene3D" id="3.30.1240.10">
    <property type="match status" value="1"/>
</dbReference>
<dbReference type="SFLD" id="SFLDG01140">
    <property type="entry name" value="C2.B:_Phosphomannomutase_and_P"/>
    <property type="match status" value="1"/>
</dbReference>
<accession>A0A6A0BCG7</accession>
<proteinExistence type="predicted"/>
<comment type="caution">
    <text evidence="1">The sequence shown here is derived from an EMBL/GenBank/DDBJ whole genome shotgun (WGS) entry which is preliminary data.</text>
</comment>
<dbReference type="NCBIfam" id="TIGR00099">
    <property type="entry name" value="Cof-subfamily"/>
    <property type="match status" value="1"/>
</dbReference>
<dbReference type="SFLD" id="SFLDS00003">
    <property type="entry name" value="Haloacid_Dehalogenase"/>
    <property type="match status" value="1"/>
</dbReference>
<dbReference type="SUPFAM" id="SSF56784">
    <property type="entry name" value="HAD-like"/>
    <property type="match status" value="1"/>
</dbReference>
<dbReference type="InterPro" id="IPR036412">
    <property type="entry name" value="HAD-like_sf"/>
</dbReference>
<sequence length="270" mass="29968">MDEIKLIASDMDHTLLTENGDLPPNIEATIAKLTELDINFAIASGRPLYTLNDVFQKTSDQMIFIADNGAAIAYKGEVIFKSLLETATYQAIIRFIVAETDGIPILCGLDSAVISRTDARHIPFLQTFYSKIKTVDNLADSTLAADKLTIYFPKKNSQIFYEKLFKPRFAKTLSVTVGDTIWIDLMNLGIDKGKAITFLARYLGIATSQMMAFGDTYNDVEMLQAVKYSYLVANASSDMQQYATFTTASNDDNGVMKIIEKVIKATEKRG</sequence>
<dbReference type="InterPro" id="IPR006379">
    <property type="entry name" value="HAD-SF_hydro_IIB"/>
</dbReference>